<dbReference type="Gene3D" id="3.20.20.70">
    <property type="entry name" value="Aldolase class I"/>
    <property type="match status" value="2"/>
</dbReference>
<organism evidence="2 3">
    <name type="scientific">Thalassospira tepidiphila MCCC 1A03514</name>
    <dbReference type="NCBI Taxonomy" id="1177930"/>
    <lineage>
        <taxon>Bacteria</taxon>
        <taxon>Pseudomonadati</taxon>
        <taxon>Pseudomonadota</taxon>
        <taxon>Alphaproteobacteria</taxon>
        <taxon>Rhodospirillales</taxon>
        <taxon>Thalassospiraceae</taxon>
        <taxon>Thalassospira</taxon>
    </lineage>
</organism>
<comment type="caution">
    <text evidence="2">The sequence shown here is derived from an EMBL/GenBank/DDBJ whole genome shotgun (WGS) entry which is preliminary data.</text>
</comment>
<accession>A0A853KY24</accession>
<dbReference type="InterPro" id="IPR017853">
    <property type="entry name" value="GH"/>
</dbReference>
<feature type="region of interest" description="Disordered" evidence="1">
    <location>
        <begin position="1"/>
        <end position="28"/>
    </location>
</feature>
<dbReference type="InterPro" id="IPR013785">
    <property type="entry name" value="Aldolase_TIM"/>
</dbReference>
<gene>
    <name evidence="2" type="ORF">TH4_14200</name>
</gene>
<reference evidence="2 3" key="1">
    <citation type="submission" date="2014-07" db="EMBL/GenBank/DDBJ databases">
        <title>Draft genome sequence of Thalassospira tepidiphila 1-1B.</title>
        <authorList>
            <person name="Lai Q."/>
            <person name="Shao Z."/>
        </authorList>
    </citation>
    <scope>NUCLEOTIDE SEQUENCE [LARGE SCALE GENOMIC DNA]</scope>
    <source>
        <strain evidence="2 3">MCCC 1A03514</strain>
    </source>
</reference>
<protein>
    <recommendedName>
        <fullName evidence="4">Glycoside-hydrolase family GH114 TIM-barrel domain-containing protein</fullName>
    </recommendedName>
</protein>
<dbReference type="InterPro" id="IPR006311">
    <property type="entry name" value="TAT_signal"/>
</dbReference>
<dbReference type="PROSITE" id="PS51318">
    <property type="entry name" value="TAT"/>
    <property type="match status" value="1"/>
</dbReference>
<dbReference type="Proteomes" id="UP000094009">
    <property type="component" value="Unassembled WGS sequence"/>
</dbReference>
<evidence type="ECO:0000256" key="1">
    <source>
        <dbReference type="SAM" id="MobiDB-lite"/>
    </source>
</evidence>
<feature type="compositionally biased region" description="Polar residues" evidence="1">
    <location>
        <begin position="1"/>
        <end position="20"/>
    </location>
</feature>
<dbReference type="AlphaFoldDB" id="A0A853KY24"/>
<name>A0A853KY24_9PROT</name>
<proteinExistence type="predicted"/>
<dbReference type="PANTHER" id="PTHR35882:SF2">
    <property type="entry name" value="PELA"/>
    <property type="match status" value="1"/>
</dbReference>
<evidence type="ECO:0000313" key="2">
    <source>
        <dbReference type="EMBL" id="OAZ09015.1"/>
    </source>
</evidence>
<dbReference type="PANTHER" id="PTHR35882">
    <property type="entry name" value="PELA"/>
    <property type="match status" value="1"/>
</dbReference>
<sequence length="392" mass="43737">MAKQPYSTSGRTRQPAQNASGGKAAPKSISRRHFLGAGATGLGGALLASTPLGAVAQQLEPFIPAPNSLTEGLPGLTDTGKPEKDFVEEMRDYVVAISRWAKSYRSDFSIIAMNGLELTEFLEKTLFATRGVAEPARNYLRALDGILVEAPFYGFEKYGEATNAEETKYILGYLERLKLEGLQYLAVDYTENRSDMDKARAQLRGLDALYYAAPPPGMQLSSLAKVPSTPFGANPHVIDNIREAKNFALVLDSSPYGTKDAYVDALVATNYDTLIIDPFHRGTIPLTYDDMKRLRYKKTGTPRNLISYLNIATAETYRYYWQSGWRAGSPDFLSEGNLMARWGQENHVHYWSREWQSIIFGSENSYLGNIMKLGFDGVLMAGIDEYSWWLDY</sequence>
<evidence type="ECO:0000313" key="3">
    <source>
        <dbReference type="Proteomes" id="UP000094009"/>
    </source>
</evidence>
<evidence type="ECO:0008006" key="4">
    <source>
        <dbReference type="Google" id="ProtNLM"/>
    </source>
</evidence>
<dbReference type="SUPFAM" id="SSF51445">
    <property type="entry name" value="(Trans)glycosidases"/>
    <property type="match status" value="1"/>
</dbReference>
<dbReference type="EMBL" id="JPVZ01000006">
    <property type="protein sequence ID" value="OAZ09015.1"/>
    <property type="molecule type" value="Genomic_DNA"/>
</dbReference>
<dbReference type="RefSeq" id="WP_064781699.1">
    <property type="nucleotide sequence ID" value="NZ_JPVZ01000006.1"/>
</dbReference>